<reference evidence="1" key="1">
    <citation type="journal article" date="2020" name="Cell">
        <title>Large-Scale Comparative Analyses of Tick Genomes Elucidate Their Genetic Diversity and Vector Capacities.</title>
        <authorList>
            <consortium name="Tick Genome and Microbiome Consortium (TIGMIC)"/>
            <person name="Jia N."/>
            <person name="Wang J."/>
            <person name="Shi W."/>
            <person name="Du L."/>
            <person name="Sun Y."/>
            <person name="Zhan W."/>
            <person name="Jiang J.F."/>
            <person name="Wang Q."/>
            <person name="Zhang B."/>
            <person name="Ji P."/>
            <person name="Bell-Sakyi L."/>
            <person name="Cui X.M."/>
            <person name="Yuan T.T."/>
            <person name="Jiang B.G."/>
            <person name="Yang W.F."/>
            <person name="Lam T.T."/>
            <person name="Chang Q.C."/>
            <person name="Ding S.J."/>
            <person name="Wang X.J."/>
            <person name="Zhu J.G."/>
            <person name="Ruan X.D."/>
            <person name="Zhao L."/>
            <person name="Wei J.T."/>
            <person name="Ye R.Z."/>
            <person name="Que T.C."/>
            <person name="Du C.H."/>
            <person name="Zhou Y.H."/>
            <person name="Cheng J.X."/>
            <person name="Dai P.F."/>
            <person name="Guo W.B."/>
            <person name="Han X.H."/>
            <person name="Huang E.J."/>
            <person name="Li L.F."/>
            <person name="Wei W."/>
            <person name="Gao Y.C."/>
            <person name="Liu J.Z."/>
            <person name="Shao H.Z."/>
            <person name="Wang X."/>
            <person name="Wang C.C."/>
            <person name="Yang T.C."/>
            <person name="Huo Q.B."/>
            <person name="Li W."/>
            <person name="Chen H.Y."/>
            <person name="Chen S.E."/>
            <person name="Zhou L.G."/>
            <person name="Ni X.B."/>
            <person name="Tian J.H."/>
            <person name="Sheng Y."/>
            <person name="Liu T."/>
            <person name="Pan Y.S."/>
            <person name="Xia L.Y."/>
            <person name="Li J."/>
            <person name="Zhao F."/>
            <person name="Cao W.C."/>
        </authorList>
    </citation>
    <scope>NUCLEOTIDE SEQUENCE</scope>
    <source>
        <strain evidence="1">Rsan-2018</strain>
    </source>
</reference>
<proteinExistence type="predicted"/>
<dbReference type="Gene3D" id="3.40.390.10">
    <property type="entry name" value="Collagenase (Catalytic Domain)"/>
    <property type="match status" value="1"/>
</dbReference>
<sequence>MTQSRARYYQEMYRAYNANLPKHDDIIRRIATEKEILTTLDTVRSSKTAARPAVTTLRKMLRIVACGKLSDWLEPIRAATGWNTTGQIVRVSVQDVRLLRVVDELITAHSSQRLLEHLSWWLLQRLTVIGWPQGYAVIAGSETAARHAAKMDCYALAATRFALLFASESAVQLFTVEMRQRAEAFLRDLVSDLADAAGNAAWLSNKTKAVVRKTLLDIEVLLWPPDLGASNATLSTLYSNFCVSSKLGNNAASGPSSPLNATEEPVALIDQWRLESDIFRQLPAADRERMQLLWQHDELSLFFFDHWDRRLRVSQAALMSPLYRPQFLEVQDADYGGLGAAFLFHIMRAFERPAKDMDDGKLSWIDIGAEAYKSGLECGADFLENLRDIAALAIAWKAAKKSKAATTGRRSHDVVAATTDERGRVHTYTSTQLFFLAHCRSSG</sequence>
<protein>
    <submittedName>
        <fullName evidence="1">Uncharacterized protein</fullName>
    </submittedName>
</protein>
<reference evidence="1" key="2">
    <citation type="submission" date="2021-09" db="EMBL/GenBank/DDBJ databases">
        <authorList>
            <person name="Jia N."/>
            <person name="Wang J."/>
            <person name="Shi W."/>
            <person name="Du L."/>
            <person name="Sun Y."/>
            <person name="Zhan W."/>
            <person name="Jiang J."/>
            <person name="Wang Q."/>
            <person name="Zhang B."/>
            <person name="Ji P."/>
            <person name="Sakyi L.B."/>
            <person name="Cui X."/>
            <person name="Yuan T."/>
            <person name="Jiang B."/>
            <person name="Yang W."/>
            <person name="Lam T.T.-Y."/>
            <person name="Chang Q."/>
            <person name="Ding S."/>
            <person name="Wang X."/>
            <person name="Zhu J."/>
            <person name="Ruan X."/>
            <person name="Zhao L."/>
            <person name="Wei J."/>
            <person name="Que T."/>
            <person name="Du C."/>
            <person name="Cheng J."/>
            <person name="Dai P."/>
            <person name="Han X."/>
            <person name="Huang E."/>
            <person name="Gao Y."/>
            <person name="Liu J."/>
            <person name="Shao H."/>
            <person name="Ye R."/>
            <person name="Li L."/>
            <person name="Wei W."/>
            <person name="Wang X."/>
            <person name="Wang C."/>
            <person name="Huo Q."/>
            <person name="Li W."/>
            <person name="Guo W."/>
            <person name="Chen H."/>
            <person name="Chen S."/>
            <person name="Zhou L."/>
            <person name="Zhou L."/>
            <person name="Ni X."/>
            <person name="Tian J."/>
            <person name="Zhou Y."/>
            <person name="Sheng Y."/>
            <person name="Liu T."/>
            <person name="Pan Y."/>
            <person name="Xia L."/>
            <person name="Li J."/>
            <person name="Zhao F."/>
            <person name="Cao W."/>
        </authorList>
    </citation>
    <scope>NUCLEOTIDE SEQUENCE</scope>
    <source>
        <strain evidence="1">Rsan-2018</strain>
        <tissue evidence="1">Larvae</tissue>
    </source>
</reference>
<dbReference type="Proteomes" id="UP000821837">
    <property type="component" value="Unassembled WGS sequence"/>
</dbReference>
<dbReference type="AlphaFoldDB" id="A0A9D4SNK2"/>
<gene>
    <name evidence="1" type="ORF">HPB52_003678</name>
</gene>
<dbReference type="InterPro" id="IPR000718">
    <property type="entry name" value="Peptidase_M13"/>
</dbReference>
<dbReference type="SUPFAM" id="SSF55486">
    <property type="entry name" value="Metalloproteases ('zincins'), catalytic domain"/>
    <property type="match status" value="1"/>
</dbReference>
<dbReference type="EMBL" id="JABSTV010001255">
    <property type="protein sequence ID" value="KAH7935074.1"/>
    <property type="molecule type" value="Genomic_DNA"/>
</dbReference>
<dbReference type="GO" id="GO:0006508">
    <property type="term" value="P:proteolysis"/>
    <property type="evidence" value="ECO:0007669"/>
    <property type="project" value="InterPro"/>
</dbReference>
<evidence type="ECO:0000313" key="2">
    <source>
        <dbReference type="Proteomes" id="UP000821837"/>
    </source>
</evidence>
<dbReference type="VEuPathDB" id="VectorBase:RSAN_056349"/>
<dbReference type="InterPro" id="IPR024079">
    <property type="entry name" value="MetalloPept_cat_dom_sf"/>
</dbReference>
<dbReference type="InterPro" id="IPR042089">
    <property type="entry name" value="Peptidase_M13_dom_2"/>
</dbReference>
<dbReference type="GO" id="GO:0004222">
    <property type="term" value="F:metalloendopeptidase activity"/>
    <property type="evidence" value="ECO:0007669"/>
    <property type="project" value="InterPro"/>
</dbReference>
<keyword evidence="2" id="KW-1185">Reference proteome</keyword>
<dbReference type="Gene3D" id="1.10.1380.10">
    <property type="entry name" value="Neutral endopeptidase , domain2"/>
    <property type="match status" value="1"/>
</dbReference>
<comment type="caution">
    <text evidence="1">The sequence shown here is derived from an EMBL/GenBank/DDBJ whole genome shotgun (WGS) entry which is preliminary data.</text>
</comment>
<organism evidence="1 2">
    <name type="scientific">Rhipicephalus sanguineus</name>
    <name type="common">Brown dog tick</name>
    <name type="synonym">Ixodes sanguineus</name>
    <dbReference type="NCBI Taxonomy" id="34632"/>
    <lineage>
        <taxon>Eukaryota</taxon>
        <taxon>Metazoa</taxon>
        <taxon>Ecdysozoa</taxon>
        <taxon>Arthropoda</taxon>
        <taxon>Chelicerata</taxon>
        <taxon>Arachnida</taxon>
        <taxon>Acari</taxon>
        <taxon>Parasitiformes</taxon>
        <taxon>Ixodida</taxon>
        <taxon>Ixodoidea</taxon>
        <taxon>Ixodidae</taxon>
        <taxon>Rhipicephalinae</taxon>
        <taxon>Rhipicephalus</taxon>
        <taxon>Rhipicephalus</taxon>
    </lineage>
</organism>
<evidence type="ECO:0000313" key="1">
    <source>
        <dbReference type="EMBL" id="KAH7935074.1"/>
    </source>
</evidence>
<dbReference type="PROSITE" id="PS51885">
    <property type="entry name" value="NEPRILYSIN"/>
    <property type="match status" value="1"/>
</dbReference>
<name>A0A9D4SNK2_RHISA</name>
<accession>A0A9D4SNK2</accession>